<dbReference type="InterPro" id="IPR006527">
    <property type="entry name" value="F-box-assoc_dom_typ1"/>
</dbReference>
<proteinExistence type="predicted"/>
<dbReference type="AlphaFoldDB" id="A0A8T2FTU2"/>
<evidence type="ECO:0000259" key="1">
    <source>
        <dbReference type="PROSITE" id="PS50181"/>
    </source>
</evidence>
<evidence type="ECO:0000313" key="2">
    <source>
        <dbReference type="EMBL" id="KAG7637743.1"/>
    </source>
</evidence>
<dbReference type="Pfam" id="PF00646">
    <property type="entry name" value="F-box"/>
    <property type="match status" value="1"/>
</dbReference>
<name>A0A8T2FTU2_9BRAS</name>
<dbReference type="Pfam" id="PF07734">
    <property type="entry name" value="FBA_1"/>
    <property type="match status" value="1"/>
</dbReference>
<dbReference type="PROSITE" id="PS50181">
    <property type="entry name" value="FBOX"/>
    <property type="match status" value="1"/>
</dbReference>
<accession>A0A8T2FTU2</accession>
<dbReference type="Proteomes" id="UP000694240">
    <property type="component" value="Chromosome 2"/>
</dbReference>
<organism evidence="2 3">
    <name type="scientific">Arabidopsis thaliana x Arabidopsis arenosa</name>
    <dbReference type="NCBI Taxonomy" id="1240361"/>
    <lineage>
        <taxon>Eukaryota</taxon>
        <taxon>Viridiplantae</taxon>
        <taxon>Streptophyta</taxon>
        <taxon>Embryophyta</taxon>
        <taxon>Tracheophyta</taxon>
        <taxon>Spermatophyta</taxon>
        <taxon>Magnoliopsida</taxon>
        <taxon>eudicotyledons</taxon>
        <taxon>Gunneridae</taxon>
        <taxon>Pentapetalae</taxon>
        <taxon>rosids</taxon>
        <taxon>malvids</taxon>
        <taxon>Brassicales</taxon>
        <taxon>Brassicaceae</taxon>
        <taxon>Camelineae</taxon>
        <taxon>Arabidopsis</taxon>
    </lineage>
</organism>
<gene>
    <name evidence="2" type="ORF">ISN45_At02g022380</name>
</gene>
<sequence>MFDLPIDMEEEVLSRVPVKSLGKLRLTCKKWNTITKSESFLKKKQRNGIEVVMMMDYRVSLMSVDLLSPSIDPIGNLNADGIKISKIFHCQGFEPRLPLPFRAVFGDTVTLASVREEQLAVLFHRASVVEIWITNKIEPNAVSWSNLLFAVDMKPVAGFWFPNVGRSFFVDEEKKVAVVLDKEIIDKCHLPARNIAYIIGNNGILSKVDLGESRDKFCYPLVCSYVPSSVQIPNTP</sequence>
<evidence type="ECO:0000313" key="3">
    <source>
        <dbReference type="Proteomes" id="UP000694240"/>
    </source>
</evidence>
<dbReference type="EMBL" id="JAEFBK010000002">
    <property type="protein sequence ID" value="KAG7637743.1"/>
    <property type="molecule type" value="Genomic_DNA"/>
</dbReference>
<feature type="domain" description="F-box" evidence="1">
    <location>
        <begin position="1"/>
        <end position="44"/>
    </location>
</feature>
<dbReference type="CDD" id="cd22157">
    <property type="entry name" value="F-box_AtFBW1-like"/>
    <property type="match status" value="1"/>
</dbReference>
<keyword evidence="3" id="KW-1185">Reference proteome</keyword>
<dbReference type="InterPro" id="IPR001810">
    <property type="entry name" value="F-box_dom"/>
</dbReference>
<protein>
    <submittedName>
        <fullName evidence="2">F-box-like domain superfamily</fullName>
    </submittedName>
</protein>
<comment type="caution">
    <text evidence="2">The sequence shown here is derived from an EMBL/GenBank/DDBJ whole genome shotgun (WGS) entry which is preliminary data.</text>
</comment>
<reference evidence="2 3" key="1">
    <citation type="submission" date="2020-12" db="EMBL/GenBank/DDBJ databases">
        <title>Concerted genomic and epigenomic changes stabilize Arabidopsis allopolyploids.</title>
        <authorList>
            <person name="Chen Z."/>
        </authorList>
    </citation>
    <scope>NUCLEOTIDE SEQUENCE [LARGE SCALE GENOMIC DNA]</scope>
    <source>
        <strain evidence="2">Allo738</strain>
        <tissue evidence="2">Leaf</tissue>
    </source>
</reference>
<dbReference type="SMART" id="SM00256">
    <property type="entry name" value="FBOX"/>
    <property type="match status" value="1"/>
</dbReference>